<dbReference type="EMBL" id="NBII01000010">
    <property type="protein sequence ID" value="PAV15222.1"/>
    <property type="molecule type" value="Genomic_DNA"/>
</dbReference>
<evidence type="ECO:0000313" key="1">
    <source>
        <dbReference type="EMBL" id="PAV15222.1"/>
    </source>
</evidence>
<dbReference type="Proteomes" id="UP000217199">
    <property type="component" value="Unassembled WGS sequence"/>
</dbReference>
<keyword evidence="2" id="KW-1185">Reference proteome</keyword>
<name>A0A286U6P0_9AGAM</name>
<evidence type="ECO:0000313" key="2">
    <source>
        <dbReference type="Proteomes" id="UP000217199"/>
    </source>
</evidence>
<dbReference type="AlphaFoldDB" id="A0A286U6P0"/>
<proteinExistence type="predicted"/>
<accession>A0A286U6P0</accession>
<protein>
    <submittedName>
        <fullName evidence="1">Uncharacterized protein</fullName>
    </submittedName>
</protein>
<gene>
    <name evidence="1" type="ORF">PNOK_0898300</name>
</gene>
<organism evidence="1 2">
    <name type="scientific">Pyrrhoderma noxium</name>
    <dbReference type="NCBI Taxonomy" id="2282107"/>
    <lineage>
        <taxon>Eukaryota</taxon>
        <taxon>Fungi</taxon>
        <taxon>Dikarya</taxon>
        <taxon>Basidiomycota</taxon>
        <taxon>Agaricomycotina</taxon>
        <taxon>Agaricomycetes</taxon>
        <taxon>Hymenochaetales</taxon>
        <taxon>Hymenochaetaceae</taxon>
        <taxon>Pyrrhoderma</taxon>
    </lineage>
</organism>
<sequence>MIVGEAIAKLTIIVTAEIFEDGVSHPFVQSKYSSFADRAFATAKDISICGTISNLERYNKLAGIDCFYSLGALGNPGLLCLIGSRMFINLIEAGQSEVKNGSGNGTQSGRGSIVSDIQFGDPSGPHSIDQSSTGSQIADVTVSEIQFVDCENIGAVSGDDTSSSAVSK</sequence>
<dbReference type="InParanoid" id="A0A286U6P0"/>
<reference evidence="1 2" key="1">
    <citation type="journal article" date="2017" name="Mol. Ecol.">
        <title>Comparative and population genomic landscape of Phellinus noxius: A hypervariable fungus causing root rot in trees.</title>
        <authorList>
            <person name="Chung C.L."/>
            <person name="Lee T.J."/>
            <person name="Akiba M."/>
            <person name="Lee H.H."/>
            <person name="Kuo T.H."/>
            <person name="Liu D."/>
            <person name="Ke H.M."/>
            <person name="Yokoi T."/>
            <person name="Roa M.B."/>
            <person name="Lu M.J."/>
            <person name="Chang Y.Y."/>
            <person name="Ann P.J."/>
            <person name="Tsai J.N."/>
            <person name="Chen C.Y."/>
            <person name="Tzean S.S."/>
            <person name="Ota Y."/>
            <person name="Hattori T."/>
            <person name="Sahashi N."/>
            <person name="Liou R.F."/>
            <person name="Kikuchi T."/>
            <person name="Tsai I.J."/>
        </authorList>
    </citation>
    <scope>NUCLEOTIDE SEQUENCE [LARGE SCALE GENOMIC DNA]</scope>
    <source>
        <strain evidence="1 2">FFPRI411160</strain>
    </source>
</reference>
<comment type="caution">
    <text evidence="1">The sequence shown here is derived from an EMBL/GenBank/DDBJ whole genome shotgun (WGS) entry which is preliminary data.</text>
</comment>